<evidence type="ECO:0000256" key="6">
    <source>
        <dbReference type="SAM" id="MobiDB-lite"/>
    </source>
</evidence>
<gene>
    <name evidence="9" type="ordered locus">DEHA2F12650g</name>
</gene>
<dbReference type="PROSITE" id="PS50850">
    <property type="entry name" value="MFS"/>
    <property type="match status" value="1"/>
</dbReference>
<reference evidence="9 10" key="1">
    <citation type="journal article" date="2004" name="Nature">
        <title>Genome evolution in yeasts.</title>
        <authorList>
            <consortium name="Genolevures"/>
            <person name="Dujon B."/>
            <person name="Sherman D."/>
            <person name="Fischer G."/>
            <person name="Durrens P."/>
            <person name="Casaregola S."/>
            <person name="Lafontaine I."/>
            <person name="de Montigny J."/>
            <person name="Marck C."/>
            <person name="Neuveglise C."/>
            <person name="Talla E."/>
            <person name="Goffard N."/>
            <person name="Frangeul L."/>
            <person name="Aigle M."/>
            <person name="Anthouard V."/>
            <person name="Babour A."/>
            <person name="Barbe V."/>
            <person name="Barnay S."/>
            <person name="Blanchin S."/>
            <person name="Beckerich J.M."/>
            <person name="Beyne E."/>
            <person name="Bleykasten C."/>
            <person name="Boisrame A."/>
            <person name="Boyer J."/>
            <person name="Cattolico L."/>
            <person name="Confanioleri F."/>
            <person name="de Daruvar A."/>
            <person name="Despons L."/>
            <person name="Fabre E."/>
            <person name="Fairhead C."/>
            <person name="Ferry-Dumazet H."/>
            <person name="Groppi A."/>
            <person name="Hantraye F."/>
            <person name="Hennequin C."/>
            <person name="Jauniaux N."/>
            <person name="Joyet P."/>
            <person name="Kachouri R."/>
            <person name="Kerrest A."/>
            <person name="Koszul R."/>
            <person name="Lemaire M."/>
            <person name="Lesur I."/>
            <person name="Ma L."/>
            <person name="Muller H."/>
            <person name="Nicaud J.M."/>
            <person name="Nikolski M."/>
            <person name="Oztas S."/>
            <person name="Ozier-Kalogeropoulos O."/>
            <person name="Pellenz S."/>
            <person name="Potier S."/>
            <person name="Richard G.F."/>
            <person name="Straub M.L."/>
            <person name="Suleau A."/>
            <person name="Swennene D."/>
            <person name="Tekaia F."/>
            <person name="Wesolowski-Louvel M."/>
            <person name="Westhof E."/>
            <person name="Wirth B."/>
            <person name="Zeniou-Meyer M."/>
            <person name="Zivanovic I."/>
            <person name="Bolotin-Fukuhara M."/>
            <person name="Thierry A."/>
            <person name="Bouchier C."/>
            <person name="Caudron B."/>
            <person name="Scarpelli C."/>
            <person name="Gaillardin C."/>
            <person name="Weissenbach J."/>
            <person name="Wincker P."/>
            <person name="Souciet J.L."/>
        </authorList>
    </citation>
    <scope>NUCLEOTIDE SEQUENCE [LARGE SCALE GENOMIC DNA]</scope>
    <source>
        <strain evidence="10">ATCC 36239 / CBS 767 / BCRC 21394 / JCM 1990 / NBRC 0083 / IGC 2968</strain>
    </source>
</reference>
<dbReference type="HOGENOM" id="CLU_001265_54_5_1"/>
<dbReference type="GO" id="GO:0005254">
    <property type="term" value="F:chloride channel activity"/>
    <property type="evidence" value="ECO:0007669"/>
    <property type="project" value="EnsemblFungi"/>
</dbReference>
<protein>
    <submittedName>
        <fullName evidence="9">DEHA2F12650p</fullName>
    </submittedName>
</protein>
<keyword evidence="2" id="KW-0813">Transport</keyword>
<evidence type="ECO:0000256" key="2">
    <source>
        <dbReference type="ARBA" id="ARBA00022448"/>
    </source>
</evidence>
<dbReference type="RefSeq" id="XP_460912.2">
    <property type="nucleotide sequence ID" value="XM_460912.1"/>
</dbReference>
<feature type="transmembrane region" description="Helical" evidence="7">
    <location>
        <begin position="516"/>
        <end position="534"/>
    </location>
</feature>
<feature type="compositionally biased region" description="Basic and acidic residues" evidence="6">
    <location>
        <begin position="267"/>
        <end position="276"/>
    </location>
</feature>
<dbReference type="InterPro" id="IPR020846">
    <property type="entry name" value="MFS_dom"/>
</dbReference>
<dbReference type="CDD" id="cd17330">
    <property type="entry name" value="MFS_SLC46_TetA_like"/>
    <property type="match status" value="1"/>
</dbReference>
<dbReference type="InParanoid" id="Q6BLK9"/>
<dbReference type="VEuPathDB" id="FungiDB:DEHA2F12650g"/>
<dbReference type="EMBL" id="CR382138">
    <property type="protein sequence ID" value="CAG89265.2"/>
    <property type="molecule type" value="Genomic_DNA"/>
</dbReference>
<dbReference type="FunCoup" id="Q6BLK9">
    <property type="interactions" value="76"/>
</dbReference>
<feature type="transmembrane region" description="Helical" evidence="7">
    <location>
        <begin position="580"/>
        <end position="599"/>
    </location>
</feature>
<dbReference type="InterPro" id="IPR036259">
    <property type="entry name" value="MFS_trans_sf"/>
</dbReference>
<dbReference type="InterPro" id="IPR011701">
    <property type="entry name" value="MFS"/>
</dbReference>
<evidence type="ECO:0000313" key="10">
    <source>
        <dbReference type="Proteomes" id="UP000000599"/>
    </source>
</evidence>
<feature type="transmembrane region" description="Helical" evidence="7">
    <location>
        <begin position="91"/>
        <end position="110"/>
    </location>
</feature>
<dbReference type="Pfam" id="PF07690">
    <property type="entry name" value="MFS_1"/>
    <property type="match status" value="1"/>
</dbReference>
<evidence type="ECO:0000259" key="8">
    <source>
        <dbReference type="PROSITE" id="PS50850"/>
    </source>
</evidence>
<organism evidence="9 10">
    <name type="scientific">Debaryomyces hansenii (strain ATCC 36239 / CBS 767 / BCRC 21394 / JCM 1990 / NBRC 0083 / IGC 2968)</name>
    <name type="common">Yeast</name>
    <name type="synonym">Torulaspora hansenii</name>
    <dbReference type="NCBI Taxonomy" id="284592"/>
    <lineage>
        <taxon>Eukaryota</taxon>
        <taxon>Fungi</taxon>
        <taxon>Dikarya</taxon>
        <taxon>Ascomycota</taxon>
        <taxon>Saccharomycotina</taxon>
        <taxon>Pichiomycetes</taxon>
        <taxon>Debaryomycetaceae</taxon>
        <taxon>Debaryomyces</taxon>
    </lineage>
</organism>
<feature type="domain" description="Major facilitator superfamily (MFS) profile" evidence="8">
    <location>
        <begin position="19"/>
        <end position="603"/>
    </location>
</feature>
<dbReference type="AlphaFoldDB" id="Q6BLK9"/>
<keyword evidence="3 7" id="KW-0812">Transmembrane</keyword>
<evidence type="ECO:0000313" key="9">
    <source>
        <dbReference type="EMBL" id="CAG89265.2"/>
    </source>
</evidence>
<keyword evidence="10" id="KW-1185">Reference proteome</keyword>
<feature type="compositionally biased region" description="Polar residues" evidence="6">
    <location>
        <begin position="283"/>
        <end position="292"/>
    </location>
</feature>
<dbReference type="OrthoDB" id="10262656at2759"/>
<evidence type="ECO:0000256" key="1">
    <source>
        <dbReference type="ARBA" id="ARBA00004141"/>
    </source>
</evidence>
<dbReference type="GO" id="GO:0000329">
    <property type="term" value="C:fungal-type vacuole membrane"/>
    <property type="evidence" value="ECO:0007669"/>
    <property type="project" value="EnsemblFungi"/>
</dbReference>
<feature type="region of interest" description="Disordered" evidence="6">
    <location>
        <begin position="259"/>
        <end position="303"/>
    </location>
</feature>
<feature type="transmembrane region" description="Helical" evidence="7">
    <location>
        <begin position="148"/>
        <end position="167"/>
    </location>
</feature>
<feature type="transmembrane region" description="Helical" evidence="7">
    <location>
        <begin position="21"/>
        <end position="42"/>
    </location>
</feature>
<proteinExistence type="predicted"/>
<evidence type="ECO:0000256" key="4">
    <source>
        <dbReference type="ARBA" id="ARBA00022989"/>
    </source>
</evidence>
<evidence type="ECO:0000256" key="3">
    <source>
        <dbReference type="ARBA" id="ARBA00022692"/>
    </source>
</evidence>
<keyword evidence="5 7" id="KW-0472">Membrane</keyword>
<dbReference type="Proteomes" id="UP000000599">
    <property type="component" value="Chromosome F"/>
</dbReference>
<dbReference type="eggNOG" id="KOG2615">
    <property type="taxonomic scope" value="Eukaryota"/>
</dbReference>
<dbReference type="GeneID" id="2904236"/>
<feature type="transmembrane region" description="Helical" evidence="7">
    <location>
        <begin position="546"/>
        <end position="568"/>
    </location>
</feature>
<feature type="transmembrane region" description="Helical" evidence="7">
    <location>
        <begin position="477"/>
        <end position="496"/>
    </location>
</feature>
<dbReference type="OMA" id="IPLHCTE"/>
<comment type="subcellular location">
    <subcellularLocation>
        <location evidence="1">Membrane</location>
        <topology evidence="1">Multi-pass membrane protein</topology>
    </subcellularLocation>
</comment>
<name>Q6BLK9_DEBHA</name>
<keyword evidence="4 7" id="KW-1133">Transmembrane helix</keyword>
<dbReference type="PANTHER" id="PTHR23504:SF15">
    <property type="entry name" value="MAJOR FACILITATOR SUPERFAMILY (MFS) PROFILE DOMAIN-CONTAINING PROTEIN"/>
    <property type="match status" value="1"/>
</dbReference>
<dbReference type="PANTHER" id="PTHR23504">
    <property type="entry name" value="MAJOR FACILITATOR SUPERFAMILY DOMAIN-CONTAINING PROTEIN 10"/>
    <property type="match status" value="1"/>
</dbReference>
<accession>Q6BLK9</accession>
<dbReference type="Gene3D" id="1.20.1250.20">
    <property type="entry name" value="MFS general substrate transporter like domains"/>
    <property type="match status" value="2"/>
</dbReference>
<evidence type="ECO:0000256" key="5">
    <source>
        <dbReference type="ARBA" id="ARBA00023136"/>
    </source>
</evidence>
<dbReference type="KEGG" id="dha:DEHA2F12650g"/>
<dbReference type="SUPFAM" id="SSF103473">
    <property type="entry name" value="MFS general substrate transporter"/>
    <property type="match status" value="1"/>
</dbReference>
<sequence>MTESKLSFKEQMKGFPAWQMIVVSLIRFSEPIAFTSLFPYVYFMIRDFHFVKDEANISKYSGYLSASFAFTQFLCCIQWGKASDKVGRKPILIVGLFGTSLCMLTFGFSTNFYMALFARSAMGALNGNIAVLRTMIGEIATERKHQGTAFSILPLFWNVGSVIGPLIGGSKYLTRPQITDSVMKVNEGIYDRLLNKYPYALSNVVVALFLWFSMLMGFLFLEETHSQLNKRKDIGLEIGDWIRKRLGFDVPIRKWNIPSKTKPKRSRVPEPNRDSVDEREDVIQNSSNSNGNIHEDQQEEDLDSFDENTSLIQPRPIYSSLVDEDDETSSICSEDNLGPLTRRSSNALLRRYSSNMSVRPSLSRISTNRYSISDVSTINKNTFTREVFTGPVIQTMLGNFLLSFHTLVYSEFLPVLLASKFMPEELKFPTRLKGGFGYDSNTIGTLLSVTGLLGVFIIMLVFPLMDRNLRTITGYRISTSIFPLMYFMLPFLIYTIPGYNPKSPQHLTKTLLYLNSGIRTLASSTSTPQVIVLIHRASPPKYRAFINGTTLSLTALARCLAPLIWGALMSFFDSLALGQLTWITLAVMSVGALVQSFYIDEYDEDIKPTERDESNDQTV</sequence>
<feature type="transmembrane region" description="Helical" evidence="7">
    <location>
        <begin position="200"/>
        <end position="221"/>
    </location>
</feature>
<evidence type="ECO:0000256" key="7">
    <source>
        <dbReference type="SAM" id="Phobius"/>
    </source>
</evidence>
<feature type="transmembrane region" description="Helical" evidence="7">
    <location>
        <begin position="442"/>
        <end position="465"/>
    </location>
</feature>